<comment type="caution">
    <text evidence="2">The sequence shown here is derived from an EMBL/GenBank/DDBJ whole genome shotgun (WGS) entry which is preliminary data.</text>
</comment>
<dbReference type="AlphaFoldDB" id="A0AAV4CIU1"/>
<feature type="region of interest" description="Disordered" evidence="1">
    <location>
        <begin position="36"/>
        <end position="58"/>
    </location>
</feature>
<dbReference type="EMBL" id="BLXT01006383">
    <property type="protein sequence ID" value="GFO31262.1"/>
    <property type="molecule type" value="Genomic_DNA"/>
</dbReference>
<gene>
    <name evidence="2" type="ORF">PoB_005776700</name>
</gene>
<name>A0AAV4CIU1_9GAST</name>
<feature type="compositionally biased region" description="Basic residues" evidence="1">
    <location>
        <begin position="45"/>
        <end position="58"/>
    </location>
</feature>
<protein>
    <submittedName>
        <fullName evidence="2">Uncharacterized protein</fullName>
    </submittedName>
</protein>
<organism evidence="2 3">
    <name type="scientific">Plakobranchus ocellatus</name>
    <dbReference type="NCBI Taxonomy" id="259542"/>
    <lineage>
        <taxon>Eukaryota</taxon>
        <taxon>Metazoa</taxon>
        <taxon>Spiralia</taxon>
        <taxon>Lophotrochozoa</taxon>
        <taxon>Mollusca</taxon>
        <taxon>Gastropoda</taxon>
        <taxon>Heterobranchia</taxon>
        <taxon>Euthyneura</taxon>
        <taxon>Panpulmonata</taxon>
        <taxon>Sacoglossa</taxon>
        <taxon>Placobranchoidea</taxon>
        <taxon>Plakobranchidae</taxon>
        <taxon>Plakobranchus</taxon>
    </lineage>
</organism>
<proteinExistence type="predicted"/>
<sequence length="84" mass="9629">MFRCDCESNTLPGRLSWLLSKKLWAAWWCGSARYCSPSGSGPSKLNRHSPGRRQRGAGRFRDGRTCLFSLRQRGTGSLARRRRR</sequence>
<evidence type="ECO:0000313" key="2">
    <source>
        <dbReference type="EMBL" id="GFO31262.1"/>
    </source>
</evidence>
<dbReference type="Proteomes" id="UP000735302">
    <property type="component" value="Unassembled WGS sequence"/>
</dbReference>
<accession>A0AAV4CIU1</accession>
<evidence type="ECO:0000256" key="1">
    <source>
        <dbReference type="SAM" id="MobiDB-lite"/>
    </source>
</evidence>
<reference evidence="2 3" key="1">
    <citation type="journal article" date="2021" name="Elife">
        <title>Chloroplast acquisition without the gene transfer in kleptoplastic sea slugs, Plakobranchus ocellatus.</title>
        <authorList>
            <person name="Maeda T."/>
            <person name="Takahashi S."/>
            <person name="Yoshida T."/>
            <person name="Shimamura S."/>
            <person name="Takaki Y."/>
            <person name="Nagai Y."/>
            <person name="Toyoda A."/>
            <person name="Suzuki Y."/>
            <person name="Arimoto A."/>
            <person name="Ishii H."/>
            <person name="Satoh N."/>
            <person name="Nishiyama T."/>
            <person name="Hasebe M."/>
            <person name="Maruyama T."/>
            <person name="Minagawa J."/>
            <person name="Obokata J."/>
            <person name="Shigenobu S."/>
        </authorList>
    </citation>
    <scope>NUCLEOTIDE SEQUENCE [LARGE SCALE GENOMIC DNA]</scope>
</reference>
<keyword evidence="3" id="KW-1185">Reference proteome</keyword>
<evidence type="ECO:0000313" key="3">
    <source>
        <dbReference type="Proteomes" id="UP000735302"/>
    </source>
</evidence>